<feature type="domain" description="Phosphoribulokinase/uridine kinase" evidence="14">
    <location>
        <begin position="54"/>
        <end position="194"/>
    </location>
</feature>
<dbReference type="UniPathway" id="UPA00241">
    <property type="reaction ID" value="UER00352"/>
</dbReference>
<evidence type="ECO:0000259" key="14">
    <source>
        <dbReference type="Pfam" id="PF00485"/>
    </source>
</evidence>
<dbReference type="Proteomes" id="UP000009320">
    <property type="component" value="Unassembled WGS sequence"/>
</dbReference>
<evidence type="ECO:0000256" key="4">
    <source>
        <dbReference type="ARBA" id="ARBA00006087"/>
    </source>
</evidence>
<dbReference type="PATRIC" id="fig|1423758.3.peg.513"/>
<dbReference type="eggNOG" id="COG1072">
    <property type="taxonomic scope" value="Bacteria"/>
</dbReference>
<evidence type="ECO:0000313" key="15">
    <source>
        <dbReference type="EMBL" id="CCI81453.1"/>
    </source>
</evidence>
<gene>
    <name evidence="15" type="ORF">BN55_08080</name>
</gene>
<dbReference type="InterPro" id="IPR006083">
    <property type="entry name" value="PRK/URK"/>
</dbReference>
<dbReference type="OrthoDB" id="1550976at2"/>
<evidence type="ECO:0000256" key="3">
    <source>
        <dbReference type="ARBA" id="ARBA00005225"/>
    </source>
</evidence>
<dbReference type="GO" id="GO:0005524">
    <property type="term" value="F:ATP binding"/>
    <property type="evidence" value="ECO:0007669"/>
    <property type="project" value="UniProtKB-KW"/>
</dbReference>
<dbReference type="SUPFAM" id="SSF52540">
    <property type="entry name" value="P-loop containing nucleoside triphosphate hydrolases"/>
    <property type="match status" value="1"/>
</dbReference>
<dbReference type="EC" id="2.7.1.33" evidence="5 13"/>
<evidence type="ECO:0000256" key="11">
    <source>
        <dbReference type="ARBA" id="ARBA00022840"/>
    </source>
</evidence>
<evidence type="ECO:0000256" key="10">
    <source>
        <dbReference type="ARBA" id="ARBA00022777"/>
    </source>
</evidence>
<dbReference type="Gene3D" id="3.40.50.300">
    <property type="entry name" value="P-loop containing nucleotide triphosphate hydrolases"/>
    <property type="match status" value="1"/>
</dbReference>
<accession>I7IVH5</accession>
<evidence type="ECO:0000256" key="2">
    <source>
        <dbReference type="ARBA" id="ARBA00004496"/>
    </source>
</evidence>
<comment type="pathway">
    <text evidence="3 13">Cofactor biosynthesis; coenzyme A biosynthesis; CoA from (R)-pantothenate: step 1/5.</text>
</comment>
<evidence type="ECO:0000256" key="6">
    <source>
        <dbReference type="ARBA" id="ARBA00015080"/>
    </source>
</evidence>
<comment type="catalytic activity">
    <reaction evidence="1 13">
        <text>(R)-pantothenate + ATP = (R)-4'-phosphopantothenate + ADP + H(+)</text>
        <dbReference type="Rhea" id="RHEA:16373"/>
        <dbReference type="ChEBI" id="CHEBI:10986"/>
        <dbReference type="ChEBI" id="CHEBI:15378"/>
        <dbReference type="ChEBI" id="CHEBI:29032"/>
        <dbReference type="ChEBI" id="CHEBI:30616"/>
        <dbReference type="ChEBI" id="CHEBI:456216"/>
        <dbReference type="EC" id="2.7.1.33"/>
    </reaction>
</comment>
<reference evidence="15 16" key="1">
    <citation type="submission" date="2012-06" db="EMBL/GenBank/DDBJ databases">
        <title>Draft Genome Sequence of Lactobacillus hominis Strain CRBIP 24.179T, isolated from human intestine.</title>
        <authorList>
            <person name="Cousin S."/>
            <person name="Ma L."/>
            <person name="Bizet C."/>
            <person name="Loux V."/>
            <person name="Bouchier C."/>
            <person name="Clermont D."/>
            <person name="Creno S."/>
        </authorList>
    </citation>
    <scope>NUCLEOTIDE SEQUENCE [LARGE SCALE GENOMIC DNA]</scope>
    <source>
        <strain evidence="16">CRBIP 24.179T</strain>
    </source>
</reference>
<dbReference type="Pfam" id="PF00485">
    <property type="entry name" value="PRK"/>
    <property type="match status" value="1"/>
</dbReference>
<dbReference type="GO" id="GO:0005737">
    <property type="term" value="C:cytoplasm"/>
    <property type="evidence" value="ECO:0007669"/>
    <property type="project" value="UniProtKB-SubCell"/>
</dbReference>
<evidence type="ECO:0000256" key="13">
    <source>
        <dbReference type="RuleBase" id="RU003530"/>
    </source>
</evidence>
<keyword evidence="7 13" id="KW-0963">Cytoplasm</keyword>
<keyword evidence="8 15" id="KW-0808">Transferase</keyword>
<dbReference type="NCBIfam" id="TIGR00554">
    <property type="entry name" value="panK_bact"/>
    <property type="match status" value="1"/>
</dbReference>
<dbReference type="GO" id="GO:0015937">
    <property type="term" value="P:coenzyme A biosynthetic process"/>
    <property type="evidence" value="ECO:0007669"/>
    <property type="project" value="UniProtKB-UniPathway"/>
</dbReference>
<dbReference type="GO" id="GO:0004594">
    <property type="term" value="F:pantothenate kinase activity"/>
    <property type="evidence" value="ECO:0007669"/>
    <property type="project" value="UniProtKB-EC"/>
</dbReference>
<evidence type="ECO:0000256" key="8">
    <source>
        <dbReference type="ARBA" id="ARBA00022679"/>
    </source>
</evidence>
<comment type="similarity">
    <text evidence="4 13">Belongs to the prokaryotic pantothenate kinase family.</text>
</comment>
<evidence type="ECO:0000256" key="12">
    <source>
        <dbReference type="ARBA" id="ARBA00022993"/>
    </source>
</evidence>
<keyword evidence="11" id="KW-0067">ATP-binding</keyword>
<evidence type="ECO:0000256" key="7">
    <source>
        <dbReference type="ARBA" id="ARBA00022490"/>
    </source>
</evidence>
<comment type="caution">
    <text evidence="15">The sequence shown here is derived from an EMBL/GenBank/DDBJ whole genome shotgun (WGS) entry which is preliminary data.</text>
</comment>
<dbReference type="AlphaFoldDB" id="I7IVH5"/>
<sequence length="277" mass="31967">MKNEFIHITPQKWQEFNPPSTDFLADYLVWQLKNYDNLQKEKKTFLELKKAPFIIGVAGSVAAGKSTFAQKLNDLLARKFPQLKSIVVSTDGFLMSNAELQAKGIMEQKGFPFSFNWRALTNFLCAVKSGKQNVPYRLYSQEISDLVPDKIGKINDIDILIIEGINILQIPPNAQGQIPSDFLDLGIYLDSSDDNLEYWFMERFHNLLKQNKSNPGNFYYEWANGPIKKADAMAKQVWRDVNYKNLVDYIAPSKERADLIIEKQKDHSFSDFYIKKF</sequence>
<keyword evidence="16" id="KW-1185">Reference proteome</keyword>
<proteinExistence type="inferred from homology"/>
<dbReference type="STRING" id="1423758.FC41_GL000507"/>
<protein>
    <recommendedName>
        <fullName evidence="6 13">Pantothenate kinase</fullName>
        <ecNumber evidence="5 13">2.7.1.33</ecNumber>
    </recommendedName>
</protein>
<keyword evidence="9" id="KW-0547">Nucleotide-binding</keyword>
<dbReference type="InterPro" id="IPR027417">
    <property type="entry name" value="P-loop_NTPase"/>
</dbReference>
<keyword evidence="12 13" id="KW-0173">Coenzyme A biosynthesis</keyword>
<evidence type="ECO:0000256" key="9">
    <source>
        <dbReference type="ARBA" id="ARBA00022741"/>
    </source>
</evidence>
<keyword evidence="10 15" id="KW-0418">Kinase</keyword>
<dbReference type="GeneID" id="82846721"/>
<evidence type="ECO:0000256" key="5">
    <source>
        <dbReference type="ARBA" id="ARBA00012102"/>
    </source>
</evidence>
<dbReference type="PIRSF" id="PIRSF000545">
    <property type="entry name" value="Pantothenate_kin"/>
    <property type="match status" value="1"/>
</dbReference>
<dbReference type="EMBL" id="CAKE01000003">
    <property type="protein sequence ID" value="CCI81453.1"/>
    <property type="molecule type" value="Genomic_DNA"/>
</dbReference>
<comment type="subcellular location">
    <subcellularLocation>
        <location evidence="2 13">Cytoplasm</location>
    </subcellularLocation>
</comment>
<name>I7IVH5_9LACO</name>
<evidence type="ECO:0000256" key="1">
    <source>
        <dbReference type="ARBA" id="ARBA00001206"/>
    </source>
</evidence>
<dbReference type="PANTHER" id="PTHR10285">
    <property type="entry name" value="URIDINE KINASE"/>
    <property type="match status" value="1"/>
</dbReference>
<organism evidence="15 16">
    <name type="scientific">Lactobacillus hominis DSM 23910 = CRBIP 24.179</name>
    <dbReference type="NCBI Taxonomy" id="1423758"/>
    <lineage>
        <taxon>Bacteria</taxon>
        <taxon>Bacillati</taxon>
        <taxon>Bacillota</taxon>
        <taxon>Bacilli</taxon>
        <taxon>Lactobacillales</taxon>
        <taxon>Lactobacillaceae</taxon>
        <taxon>Lactobacillus</taxon>
    </lineage>
</organism>
<evidence type="ECO:0000313" key="16">
    <source>
        <dbReference type="Proteomes" id="UP000009320"/>
    </source>
</evidence>
<dbReference type="InterPro" id="IPR004566">
    <property type="entry name" value="PanK"/>
</dbReference>
<dbReference type="RefSeq" id="WP_008470225.1">
    <property type="nucleotide sequence ID" value="NZ_AYZP01000011.1"/>
</dbReference>